<dbReference type="InterPro" id="IPR000277">
    <property type="entry name" value="Cys/Met-Metab_PyrdxlP-dep_enz"/>
</dbReference>
<evidence type="ECO:0000256" key="5">
    <source>
        <dbReference type="ARBA" id="ARBA00012222"/>
    </source>
</evidence>
<evidence type="ECO:0000256" key="10">
    <source>
        <dbReference type="ARBA" id="ARBA00049180"/>
    </source>
</evidence>
<dbReference type="FunFam" id="3.90.1150.10:FF:000008">
    <property type="entry name" value="Cystathionine gamma-synthase"/>
    <property type="match status" value="1"/>
</dbReference>
<comment type="cofactor">
    <cofactor evidence="1 12">
        <name>pyridoxal 5'-phosphate</name>
        <dbReference type="ChEBI" id="CHEBI:597326"/>
    </cofactor>
</comment>
<comment type="catalytic activity">
    <reaction evidence="10">
        <text>L-methionine + H2O = methanethiol + 2-oxobutanoate + NH4(+)</text>
        <dbReference type="Rhea" id="RHEA:23800"/>
        <dbReference type="ChEBI" id="CHEBI:15377"/>
        <dbReference type="ChEBI" id="CHEBI:16007"/>
        <dbReference type="ChEBI" id="CHEBI:16763"/>
        <dbReference type="ChEBI" id="CHEBI:28938"/>
        <dbReference type="ChEBI" id="CHEBI:57844"/>
        <dbReference type="EC" id="4.4.1.11"/>
    </reaction>
</comment>
<dbReference type="Pfam" id="PF01053">
    <property type="entry name" value="Cys_Met_Meta_PP"/>
    <property type="match status" value="1"/>
</dbReference>
<dbReference type="PANTHER" id="PTHR11808">
    <property type="entry name" value="TRANS-SULFURATION ENZYME FAMILY MEMBER"/>
    <property type="match status" value="1"/>
</dbReference>
<dbReference type="SUPFAM" id="SSF53383">
    <property type="entry name" value="PLP-dependent transferases"/>
    <property type="match status" value="1"/>
</dbReference>
<comment type="similarity">
    <text evidence="3">Belongs to the trans-sulfuration enzymes family. L-methionine gamma-lyase subfamily.</text>
</comment>
<dbReference type="GO" id="GO:0005737">
    <property type="term" value="C:cytoplasm"/>
    <property type="evidence" value="ECO:0007669"/>
    <property type="project" value="TreeGrafter"/>
</dbReference>
<evidence type="ECO:0000256" key="3">
    <source>
        <dbReference type="ARBA" id="ARBA00008667"/>
    </source>
</evidence>
<dbReference type="PIRSF" id="PIRSF001434">
    <property type="entry name" value="CGS"/>
    <property type="match status" value="1"/>
</dbReference>
<dbReference type="EMBL" id="MLAK01000057">
    <property type="protein sequence ID" value="OHT16919.1"/>
    <property type="molecule type" value="Genomic_DNA"/>
</dbReference>
<evidence type="ECO:0000313" key="14">
    <source>
        <dbReference type="Proteomes" id="UP000179807"/>
    </source>
</evidence>
<evidence type="ECO:0000256" key="8">
    <source>
        <dbReference type="ARBA" id="ARBA00023239"/>
    </source>
</evidence>
<dbReference type="InterPro" id="IPR015422">
    <property type="entry name" value="PyrdxlP-dep_Trfase_small"/>
</dbReference>
<dbReference type="AlphaFoldDB" id="A0A1J4L089"/>
<evidence type="ECO:0000256" key="12">
    <source>
        <dbReference type="RuleBase" id="RU362118"/>
    </source>
</evidence>
<evidence type="ECO:0000256" key="2">
    <source>
        <dbReference type="ARBA" id="ARBA00005038"/>
    </source>
</evidence>
<keyword evidence="14" id="KW-1185">Reference proteome</keyword>
<dbReference type="NCBIfam" id="TIGR01328">
    <property type="entry name" value="met_gam_lyase"/>
    <property type="match status" value="1"/>
</dbReference>
<comment type="pathway">
    <text evidence="2">Amino-acid biosynthesis; L-cysteine biosynthesis; L-cysteine from L-homocysteine and L-serine: step 2/2.</text>
</comment>
<sequence>MSHEMLSIETQVIHANPQKDQFGAVVPPVYQTSTFVFDSAEQGGRRFAGEESGYIYTRLGNPTTCNLEGKLAQLEGCESAACTSSGMGAIASTVLTVLKTGDHLISDDTLYGCTHSLFEHQLRKFGIEVDFIDTSIPGNVKKHLKPNTRVVYFETPANPTMKIVDIQQVSTEAHSQENVLVIVDNTFSSPIITRPVEFGADIVVHSMTKYINGHTDVVGGVICGKSKIINQIKMEGIKDITGSVLSPHDAFLVIRGLMTLDLRVKKASENAMKMAEFLENHPAIDHVYYPGLESHKGYEIAKKQMTSFGSMITFELKGGIEAGKKLLNNLKLMVLAVSLGGCETLIQHPASMTHACVPKDEREAAGITDGMIRLSVGIESPDDLIADIKQALDLLL</sequence>
<dbReference type="Gene3D" id="3.40.640.10">
    <property type="entry name" value="Type I PLP-dependent aspartate aminotransferase-like (Major domain)"/>
    <property type="match status" value="1"/>
</dbReference>
<dbReference type="FunFam" id="3.40.640.10:FF:000046">
    <property type="entry name" value="Cystathionine gamma-lyase"/>
    <property type="match status" value="1"/>
</dbReference>
<dbReference type="VEuPathDB" id="TrichDB:TRFO_12792"/>
<name>A0A1J4L089_9EUKA</name>
<dbReference type="Gene3D" id="3.90.1150.10">
    <property type="entry name" value="Aspartate Aminotransferase, domain 1"/>
    <property type="match status" value="1"/>
</dbReference>
<dbReference type="InterPro" id="IPR015424">
    <property type="entry name" value="PyrdxlP-dep_Trfase"/>
</dbReference>
<feature type="modified residue" description="N6-(pyridoxal phosphate)lysine" evidence="11">
    <location>
        <position position="209"/>
    </location>
</feature>
<evidence type="ECO:0000256" key="9">
    <source>
        <dbReference type="ARBA" id="ARBA00029853"/>
    </source>
</evidence>
<dbReference type="GO" id="GO:0019346">
    <property type="term" value="P:transsulfuration"/>
    <property type="evidence" value="ECO:0007669"/>
    <property type="project" value="InterPro"/>
</dbReference>
<reference evidence="13" key="1">
    <citation type="submission" date="2016-10" db="EMBL/GenBank/DDBJ databases">
        <authorList>
            <person name="Benchimol M."/>
            <person name="Almeida L.G."/>
            <person name="Vasconcelos A.T."/>
            <person name="Perreira-Neves A."/>
            <person name="Rosa I.A."/>
            <person name="Tasca T."/>
            <person name="Bogo M.R."/>
            <person name="de Souza W."/>
        </authorList>
    </citation>
    <scope>NUCLEOTIDE SEQUENCE [LARGE SCALE GENOMIC DNA]</scope>
    <source>
        <strain evidence="13">K</strain>
    </source>
</reference>
<evidence type="ECO:0000256" key="11">
    <source>
        <dbReference type="PIRSR" id="PIRSR001434-2"/>
    </source>
</evidence>
<dbReference type="EC" id="4.4.1.1" evidence="4"/>
<dbReference type="OrthoDB" id="3512640at2759"/>
<dbReference type="InterPro" id="IPR015421">
    <property type="entry name" value="PyrdxlP-dep_Trfase_major"/>
</dbReference>
<protein>
    <recommendedName>
        <fullName evidence="6">L-methionine gamma-lyase</fullName>
        <ecNumber evidence="4">4.4.1.1</ecNumber>
        <ecNumber evidence="5">4.4.1.11</ecNumber>
    </recommendedName>
    <alternativeName>
        <fullName evidence="9">Gamma-cystathionase</fullName>
    </alternativeName>
</protein>
<dbReference type="RefSeq" id="XP_068370055.1">
    <property type="nucleotide sequence ID" value="XM_068496853.1"/>
</dbReference>
<dbReference type="EC" id="4.4.1.11" evidence="5"/>
<gene>
    <name evidence="13" type="ORF">TRFO_12792</name>
</gene>
<dbReference type="PANTHER" id="PTHR11808:SF80">
    <property type="entry name" value="CYSTATHIONINE GAMMA-LYASE"/>
    <property type="match status" value="1"/>
</dbReference>
<dbReference type="CDD" id="cd00614">
    <property type="entry name" value="CGS_like"/>
    <property type="match status" value="1"/>
</dbReference>
<accession>A0A1J4L089</accession>
<evidence type="ECO:0000256" key="1">
    <source>
        <dbReference type="ARBA" id="ARBA00001933"/>
    </source>
</evidence>
<dbReference type="InterPro" id="IPR006237">
    <property type="entry name" value="L-Met_gamma_lys"/>
</dbReference>
<keyword evidence="7 11" id="KW-0663">Pyridoxal phosphate</keyword>
<keyword evidence="8" id="KW-0456">Lyase</keyword>
<evidence type="ECO:0000256" key="7">
    <source>
        <dbReference type="ARBA" id="ARBA00022898"/>
    </source>
</evidence>
<evidence type="ECO:0000256" key="4">
    <source>
        <dbReference type="ARBA" id="ARBA00012085"/>
    </source>
</evidence>
<evidence type="ECO:0000256" key="6">
    <source>
        <dbReference type="ARBA" id="ARBA00019040"/>
    </source>
</evidence>
<organism evidence="13 14">
    <name type="scientific">Tritrichomonas foetus</name>
    <dbReference type="NCBI Taxonomy" id="1144522"/>
    <lineage>
        <taxon>Eukaryota</taxon>
        <taxon>Metamonada</taxon>
        <taxon>Parabasalia</taxon>
        <taxon>Tritrichomonadida</taxon>
        <taxon>Tritrichomonadidae</taxon>
        <taxon>Tritrichomonas</taxon>
    </lineage>
</organism>
<proteinExistence type="inferred from homology"/>
<dbReference type="GO" id="GO:0030170">
    <property type="term" value="F:pyridoxal phosphate binding"/>
    <property type="evidence" value="ECO:0007669"/>
    <property type="project" value="InterPro"/>
</dbReference>
<evidence type="ECO:0000313" key="13">
    <source>
        <dbReference type="EMBL" id="OHT16919.1"/>
    </source>
</evidence>
<comment type="caution">
    <text evidence="13">The sequence shown here is derived from an EMBL/GenBank/DDBJ whole genome shotgun (WGS) entry which is preliminary data.</text>
</comment>
<dbReference type="GO" id="GO:0018826">
    <property type="term" value="F:methionine gamma-lyase activity"/>
    <property type="evidence" value="ECO:0007669"/>
    <property type="project" value="UniProtKB-EC"/>
</dbReference>
<dbReference type="GeneID" id="94831557"/>
<dbReference type="Proteomes" id="UP000179807">
    <property type="component" value="Unassembled WGS sequence"/>
</dbReference>